<feature type="domain" description="BEN" evidence="2">
    <location>
        <begin position="1"/>
        <end position="92"/>
    </location>
</feature>
<comment type="caution">
    <text evidence="3">The sequence shown here is derived from an EMBL/GenBank/DDBJ whole genome shotgun (WGS) entry which is preliminary data.</text>
</comment>
<dbReference type="Proteomes" id="UP000036403">
    <property type="component" value="Unassembled WGS sequence"/>
</dbReference>
<keyword evidence="4" id="KW-1185">Reference proteome</keyword>
<dbReference type="PaxDb" id="67767-A0A0J7JYZ3"/>
<protein>
    <submittedName>
        <fullName evidence="3">Coiled-coil domain-containing protein</fullName>
    </submittedName>
</protein>
<gene>
    <name evidence="3" type="ORF">RF55_20982</name>
</gene>
<feature type="compositionally biased region" description="Basic and acidic residues" evidence="1">
    <location>
        <begin position="117"/>
        <end position="126"/>
    </location>
</feature>
<feature type="region of interest" description="Disordered" evidence="1">
    <location>
        <begin position="183"/>
        <end position="229"/>
    </location>
</feature>
<evidence type="ECO:0000259" key="2">
    <source>
        <dbReference type="PROSITE" id="PS51457"/>
    </source>
</evidence>
<dbReference type="PROSITE" id="PS51457">
    <property type="entry name" value="BEN"/>
    <property type="match status" value="1"/>
</dbReference>
<dbReference type="Pfam" id="PF10523">
    <property type="entry name" value="BEN"/>
    <property type="match status" value="1"/>
</dbReference>
<dbReference type="GO" id="GO:0003677">
    <property type="term" value="F:DNA binding"/>
    <property type="evidence" value="ECO:0007669"/>
    <property type="project" value="InterPro"/>
</dbReference>
<evidence type="ECO:0000313" key="3">
    <source>
        <dbReference type="EMBL" id="KMQ83081.1"/>
    </source>
</evidence>
<dbReference type="InterPro" id="IPR018379">
    <property type="entry name" value="BEN_domain"/>
</dbReference>
<accession>A0A0J7JYZ3</accession>
<dbReference type="PANTHER" id="PTHR14628:SF1">
    <property type="entry name" value="BEN DOMAIN-CONTAINING PROTEIN 5"/>
    <property type="match status" value="1"/>
</dbReference>
<reference evidence="3 4" key="1">
    <citation type="submission" date="2015-04" db="EMBL/GenBank/DDBJ databases">
        <title>Lasius niger genome sequencing.</title>
        <authorList>
            <person name="Konorov E.A."/>
            <person name="Nikitin M.A."/>
            <person name="Kirill M.V."/>
            <person name="Chang P."/>
        </authorList>
    </citation>
    <scope>NUCLEOTIDE SEQUENCE [LARGE SCALE GENOMIC DNA]</scope>
    <source>
        <tissue evidence="3">Whole</tissue>
    </source>
</reference>
<dbReference type="SMART" id="SM01025">
    <property type="entry name" value="BEN"/>
    <property type="match status" value="1"/>
</dbReference>
<dbReference type="PANTHER" id="PTHR14628">
    <property type="entry name" value="BEN DOMAIN-CONTAINING PROTEIN 5"/>
    <property type="match status" value="1"/>
</dbReference>
<name>A0A0J7JYZ3_LASNI</name>
<sequence>MPQFVKNLAVAVFGIKTLKESSVTGARSNRNRNKTQEAPRPALDSTKLQALRAVVKHYAMSEKGQDEIAADYEAQQIGTHIAHKIYELNHPPNRNKIQHKKVVSVAQMCEVMNNSEKTSDIDDPEKNSMPNNENSNASSSSHLVTEVNNNNASKEHGSFESSLSDNNKENECHKDVTLSDKNESLLSDNNETDKCHKDVTLSDKEKDSTVTSIHGISNTSIDGTDNESD</sequence>
<feature type="region of interest" description="Disordered" evidence="1">
    <location>
        <begin position="115"/>
        <end position="144"/>
    </location>
</feature>
<evidence type="ECO:0000256" key="1">
    <source>
        <dbReference type="SAM" id="MobiDB-lite"/>
    </source>
</evidence>
<feature type="compositionally biased region" description="Polar residues" evidence="1">
    <location>
        <begin position="209"/>
        <end position="223"/>
    </location>
</feature>
<dbReference type="EMBL" id="LBMM01021433">
    <property type="protein sequence ID" value="KMQ83081.1"/>
    <property type="molecule type" value="Genomic_DNA"/>
</dbReference>
<feature type="compositionally biased region" description="Basic and acidic residues" evidence="1">
    <location>
        <begin position="191"/>
        <end position="208"/>
    </location>
</feature>
<dbReference type="OrthoDB" id="7555052at2759"/>
<proteinExistence type="predicted"/>
<dbReference type="InterPro" id="IPR040391">
    <property type="entry name" value="BEND5"/>
</dbReference>
<dbReference type="Gene3D" id="1.10.10.2590">
    <property type="entry name" value="BEN domain"/>
    <property type="match status" value="1"/>
</dbReference>
<dbReference type="GO" id="GO:0045892">
    <property type="term" value="P:negative regulation of DNA-templated transcription"/>
    <property type="evidence" value="ECO:0007669"/>
    <property type="project" value="InterPro"/>
</dbReference>
<evidence type="ECO:0000313" key="4">
    <source>
        <dbReference type="Proteomes" id="UP000036403"/>
    </source>
</evidence>
<feature type="region of interest" description="Disordered" evidence="1">
    <location>
        <begin position="23"/>
        <end position="42"/>
    </location>
</feature>
<organism evidence="3 4">
    <name type="scientific">Lasius niger</name>
    <name type="common">Black garden ant</name>
    <dbReference type="NCBI Taxonomy" id="67767"/>
    <lineage>
        <taxon>Eukaryota</taxon>
        <taxon>Metazoa</taxon>
        <taxon>Ecdysozoa</taxon>
        <taxon>Arthropoda</taxon>
        <taxon>Hexapoda</taxon>
        <taxon>Insecta</taxon>
        <taxon>Pterygota</taxon>
        <taxon>Neoptera</taxon>
        <taxon>Endopterygota</taxon>
        <taxon>Hymenoptera</taxon>
        <taxon>Apocrita</taxon>
        <taxon>Aculeata</taxon>
        <taxon>Formicoidea</taxon>
        <taxon>Formicidae</taxon>
        <taxon>Formicinae</taxon>
        <taxon>Lasius</taxon>
        <taxon>Lasius</taxon>
    </lineage>
</organism>
<feature type="compositionally biased region" description="Low complexity" evidence="1">
    <location>
        <begin position="127"/>
        <end position="141"/>
    </location>
</feature>
<dbReference type="AlphaFoldDB" id="A0A0J7JYZ3"/>